<dbReference type="Proteomes" id="UP000184520">
    <property type="component" value="Unassembled WGS sequence"/>
</dbReference>
<keyword evidence="3" id="KW-1185">Reference proteome</keyword>
<dbReference type="Pfam" id="PF01882">
    <property type="entry name" value="DUF58"/>
    <property type="match status" value="1"/>
</dbReference>
<protein>
    <recommendedName>
        <fullName evidence="1">DUF58 domain-containing protein</fullName>
    </recommendedName>
</protein>
<feature type="domain" description="DUF58" evidence="1">
    <location>
        <begin position="62"/>
        <end position="266"/>
    </location>
</feature>
<dbReference type="OrthoDB" id="9776116at2"/>
<evidence type="ECO:0000313" key="3">
    <source>
        <dbReference type="Proteomes" id="UP000184520"/>
    </source>
</evidence>
<dbReference type="PANTHER" id="PTHR33608">
    <property type="entry name" value="BLL2464 PROTEIN"/>
    <property type="match status" value="1"/>
</dbReference>
<sequence>MTSAQQQLNSLQSNGIQLNVKELLQYKQFAGLIDMKPTRTPQARLAGSYLTKHKGRGMEFDEARHYQAGDDIRAIDWRVTARTGKTHTKVYREERERPVFVLCDLSGSMQFGTQLLLKAVQAAHLSALISWAAAQRGDKVGALIYSDYSHKECKPLSRKRAVLTICHELMQCQNEAIQAQEQAPQANLEQALSRLRRLARPGSLVYIISDFLQLDERALQHLTQISRHCEVSAIAITDPLEHTLPNLRHTQSVNVTDGEQKQTWTLGDPVLAKHYSASQQARWQQVKDSLGRCKTGLGFIDAGIPLTEQLERLRRQPVWTR</sequence>
<dbReference type="EMBL" id="FQWD01000007">
    <property type="protein sequence ID" value="SHH23753.1"/>
    <property type="molecule type" value="Genomic_DNA"/>
</dbReference>
<dbReference type="SUPFAM" id="SSF53300">
    <property type="entry name" value="vWA-like"/>
    <property type="match status" value="1"/>
</dbReference>
<dbReference type="STRING" id="634436.SAMN05216361_4122"/>
<gene>
    <name evidence="2" type="ORF">SAMN05216361_4122</name>
</gene>
<organism evidence="2 3">
    <name type="scientific">Marisediminitalea aggregata</name>
    <dbReference type="NCBI Taxonomy" id="634436"/>
    <lineage>
        <taxon>Bacteria</taxon>
        <taxon>Pseudomonadati</taxon>
        <taxon>Pseudomonadota</taxon>
        <taxon>Gammaproteobacteria</taxon>
        <taxon>Alteromonadales</taxon>
        <taxon>Alteromonadaceae</taxon>
        <taxon>Marisediminitalea</taxon>
    </lineage>
</organism>
<dbReference type="AlphaFoldDB" id="A0A1M5RD81"/>
<dbReference type="Gene3D" id="3.40.50.410">
    <property type="entry name" value="von Willebrand factor, type A domain"/>
    <property type="match status" value="1"/>
</dbReference>
<dbReference type="InterPro" id="IPR036465">
    <property type="entry name" value="vWFA_dom_sf"/>
</dbReference>
<reference evidence="3" key="1">
    <citation type="submission" date="2016-11" db="EMBL/GenBank/DDBJ databases">
        <authorList>
            <person name="Varghese N."/>
            <person name="Submissions S."/>
        </authorList>
    </citation>
    <scope>NUCLEOTIDE SEQUENCE [LARGE SCALE GENOMIC DNA]</scope>
    <source>
        <strain evidence="3">CGMCC 1.8995</strain>
    </source>
</reference>
<dbReference type="PANTHER" id="PTHR33608:SF12">
    <property type="entry name" value="DUF58 DOMAIN-CONTAINING PROTEIN"/>
    <property type="match status" value="1"/>
</dbReference>
<accession>A0A1M5RD81</accession>
<name>A0A1M5RD81_9ALTE</name>
<evidence type="ECO:0000313" key="2">
    <source>
        <dbReference type="EMBL" id="SHH23753.1"/>
    </source>
</evidence>
<proteinExistence type="predicted"/>
<dbReference type="InterPro" id="IPR002881">
    <property type="entry name" value="DUF58"/>
</dbReference>
<dbReference type="RefSeq" id="WP_073325058.1">
    <property type="nucleotide sequence ID" value="NZ_FQWD01000007.1"/>
</dbReference>
<evidence type="ECO:0000259" key="1">
    <source>
        <dbReference type="Pfam" id="PF01882"/>
    </source>
</evidence>